<keyword evidence="4 6" id="KW-0472">Membrane</keyword>
<sequence length="193" mass="20937">MRVKKWVSNFVTGVLLVLMLAVGLAVFASKSGGESSFFGYQLKTVLSGSMEPGIKTGSIIAIKPIQDASKLKKGDVITFRQVMNGQEIVITHRIIDVLNTGNGQVMYQTKGDNNPAPDTDKVLSQNVVATYSGFTVPQLGYFIDFAKSKPGSLWLLIVPGVLLILYSITNIWKIISKLEIKPKESKADSNVSG</sequence>
<evidence type="ECO:0000256" key="1">
    <source>
        <dbReference type="ARBA" id="ARBA00004370"/>
    </source>
</evidence>
<dbReference type="Proteomes" id="UP000256304">
    <property type="component" value="Unassembled WGS sequence"/>
</dbReference>
<evidence type="ECO:0000256" key="2">
    <source>
        <dbReference type="ARBA" id="ARBA00022692"/>
    </source>
</evidence>
<dbReference type="OrthoDB" id="2243765at2"/>
<dbReference type="PANTHER" id="PTHR10806:SF6">
    <property type="entry name" value="SIGNAL PEPTIDASE COMPLEX CATALYTIC SUBUNIT SEC11"/>
    <property type="match status" value="1"/>
</dbReference>
<evidence type="ECO:0000313" key="7">
    <source>
        <dbReference type="EMBL" id="REE90553.1"/>
    </source>
</evidence>
<dbReference type="GO" id="GO:0016020">
    <property type="term" value="C:membrane"/>
    <property type="evidence" value="ECO:0007669"/>
    <property type="project" value="UniProtKB-SubCell"/>
</dbReference>
<dbReference type="GO" id="GO:0004252">
    <property type="term" value="F:serine-type endopeptidase activity"/>
    <property type="evidence" value="ECO:0007669"/>
    <property type="project" value="UniProtKB-UniRule"/>
</dbReference>
<dbReference type="NCBIfam" id="NF046067">
    <property type="entry name" value="SigPepSipWBacil"/>
    <property type="match status" value="1"/>
</dbReference>
<evidence type="ECO:0000256" key="5">
    <source>
        <dbReference type="NCBIfam" id="TIGR02228"/>
    </source>
</evidence>
<gene>
    <name evidence="7" type="ORF">A8990_10656</name>
</gene>
<evidence type="ECO:0000256" key="4">
    <source>
        <dbReference type="ARBA" id="ARBA00023136"/>
    </source>
</evidence>
<comment type="subcellular location">
    <subcellularLocation>
        <location evidence="1">Membrane</location>
    </subcellularLocation>
</comment>
<feature type="transmembrane region" description="Helical" evidence="6">
    <location>
        <begin position="153"/>
        <end position="175"/>
    </location>
</feature>
<dbReference type="SUPFAM" id="SSF51306">
    <property type="entry name" value="LexA/Signal peptidase"/>
    <property type="match status" value="1"/>
</dbReference>
<keyword evidence="8" id="KW-1185">Reference proteome</keyword>
<dbReference type="InterPro" id="IPR019533">
    <property type="entry name" value="Peptidase_S26"/>
</dbReference>
<dbReference type="AlphaFoldDB" id="A0A3D9SJS3"/>
<dbReference type="InterPro" id="IPR036286">
    <property type="entry name" value="LexA/Signal_pep-like_sf"/>
</dbReference>
<keyword evidence="2 6" id="KW-0812">Transmembrane</keyword>
<comment type="caution">
    <text evidence="7">The sequence shown here is derived from an EMBL/GenBank/DDBJ whole genome shotgun (WGS) entry which is preliminary data.</text>
</comment>
<dbReference type="InterPro" id="IPR001733">
    <property type="entry name" value="Peptidase_S26B"/>
</dbReference>
<dbReference type="PRINTS" id="PR00728">
    <property type="entry name" value="SIGNALPTASE"/>
</dbReference>
<proteinExistence type="predicted"/>
<dbReference type="GO" id="GO:0006465">
    <property type="term" value="P:signal peptide processing"/>
    <property type="evidence" value="ECO:0007669"/>
    <property type="project" value="UniProtKB-UniRule"/>
</dbReference>
<dbReference type="EC" id="3.4.21.89" evidence="5"/>
<evidence type="ECO:0000256" key="3">
    <source>
        <dbReference type="ARBA" id="ARBA00022989"/>
    </source>
</evidence>
<evidence type="ECO:0000313" key="8">
    <source>
        <dbReference type="Proteomes" id="UP000256304"/>
    </source>
</evidence>
<name>A0A3D9SJS3_9BACL</name>
<dbReference type="NCBIfam" id="TIGR02228">
    <property type="entry name" value="sigpep_I_arch"/>
    <property type="match status" value="1"/>
</dbReference>
<organism evidence="7 8">
    <name type="scientific">Paenibacillus taihuensis</name>
    <dbReference type="NCBI Taxonomy" id="1156355"/>
    <lineage>
        <taxon>Bacteria</taxon>
        <taxon>Bacillati</taxon>
        <taxon>Bacillota</taxon>
        <taxon>Bacilli</taxon>
        <taxon>Bacillales</taxon>
        <taxon>Paenibacillaceae</taxon>
        <taxon>Paenibacillus</taxon>
    </lineage>
</organism>
<dbReference type="PANTHER" id="PTHR10806">
    <property type="entry name" value="SIGNAL PEPTIDASE COMPLEX CATALYTIC SUBUNIT SEC11"/>
    <property type="match status" value="1"/>
</dbReference>
<dbReference type="RefSeq" id="WP_116188296.1">
    <property type="nucleotide sequence ID" value="NZ_QTTN01000006.1"/>
</dbReference>
<dbReference type="CDD" id="cd06530">
    <property type="entry name" value="S26_SPase_I"/>
    <property type="match status" value="1"/>
</dbReference>
<evidence type="ECO:0000256" key="6">
    <source>
        <dbReference type="SAM" id="Phobius"/>
    </source>
</evidence>
<dbReference type="GO" id="GO:0009003">
    <property type="term" value="F:signal peptidase activity"/>
    <property type="evidence" value="ECO:0007669"/>
    <property type="project" value="UniProtKB-EC"/>
</dbReference>
<reference evidence="7 8" key="1">
    <citation type="submission" date="2018-08" db="EMBL/GenBank/DDBJ databases">
        <title>Genomic Encyclopedia of Type Strains, Phase III (KMG-III): the genomes of soil and plant-associated and newly described type strains.</title>
        <authorList>
            <person name="Whitman W."/>
        </authorList>
    </citation>
    <scope>NUCLEOTIDE SEQUENCE [LARGE SCALE GENOMIC DNA]</scope>
    <source>
        <strain evidence="7 8">CGMCC 1.10966</strain>
    </source>
</reference>
<protein>
    <recommendedName>
        <fullName evidence="5">Signal peptidase I</fullName>
        <ecNumber evidence="5">3.4.21.89</ecNumber>
    </recommendedName>
</protein>
<dbReference type="EMBL" id="QTTN01000006">
    <property type="protein sequence ID" value="REE90553.1"/>
    <property type="molecule type" value="Genomic_DNA"/>
</dbReference>
<accession>A0A3D9SJS3</accession>
<keyword evidence="3 6" id="KW-1133">Transmembrane helix</keyword>